<evidence type="ECO:0000313" key="2">
    <source>
        <dbReference type="EMBL" id="AYD82022.1"/>
    </source>
</evidence>
<evidence type="ECO:0008006" key="4">
    <source>
        <dbReference type="Google" id="ProtNLM"/>
    </source>
</evidence>
<dbReference type="KEGG" id="vg:60321097"/>
<accession>A0A386KB57</accession>
<organism evidence="2 3">
    <name type="scientific">Mycobacterium phage Saguaro</name>
    <dbReference type="NCBI Taxonomy" id="2315616"/>
    <lineage>
        <taxon>Viruses</taxon>
        <taxon>Duplodnaviria</taxon>
        <taxon>Heunggongvirae</taxon>
        <taxon>Uroviricota</taxon>
        <taxon>Caudoviricetes</taxon>
        <taxon>Bclasvirinae</taxon>
        <taxon>Saguarovirus</taxon>
        <taxon>Saguarovirus saguaro</taxon>
    </lineage>
</organism>
<reference evidence="2 3" key="1">
    <citation type="submission" date="2018-08" db="EMBL/GenBank/DDBJ databases">
        <authorList>
            <person name="Washington J.M."/>
            <person name="Garlena R.A."/>
            <person name="Russell D.A."/>
            <person name="Pope W.H."/>
            <person name="Jacobs-Sera D."/>
            <person name="Hatfull G.F."/>
        </authorList>
    </citation>
    <scope>NUCLEOTIDE SEQUENCE [LARGE SCALE GENOMIC DNA]</scope>
</reference>
<sequence>MTTFNAEGKSTDDAQLSPPASFDPDPSEVTPPPAPTDAERAELTANVKGTALTDTEREADYQAAHSRQEAGLPSQAGDVEKLANRPEQPEPEVIEETSTAVALAERFDVAVAGEQWPHDFLEFKGDRLGIRLPTRQALAAFSLASSKYVSPGVKNDLTGLFIARHLSPESYGRVFSRLMDPDENDYTVDTVGELFNAIVMAAVESDKASEKRDGAG</sequence>
<protein>
    <recommendedName>
        <fullName evidence="4">Tail assembly chaperone</fullName>
    </recommendedName>
</protein>
<dbReference type="Pfam" id="PF23781">
    <property type="entry name" value="Phage_TAC_16"/>
    <property type="match status" value="1"/>
</dbReference>
<proteinExistence type="predicted"/>
<dbReference type="InterPro" id="IPR056927">
    <property type="entry name" value="Phage_TAC"/>
</dbReference>
<keyword evidence="3" id="KW-1185">Reference proteome</keyword>
<name>A0A386KB57_9CAUD</name>
<evidence type="ECO:0000313" key="3">
    <source>
        <dbReference type="Proteomes" id="UP000269292"/>
    </source>
</evidence>
<dbReference type="GeneID" id="60321097"/>
<dbReference type="Proteomes" id="UP000269292">
    <property type="component" value="Segment"/>
</dbReference>
<gene>
    <name evidence="2" type="primary">27</name>
    <name evidence="2" type="ORF">SEA_SAGUARO_27</name>
</gene>
<feature type="compositionally biased region" description="Basic and acidic residues" evidence="1">
    <location>
        <begin position="78"/>
        <end position="88"/>
    </location>
</feature>
<feature type="region of interest" description="Disordered" evidence="1">
    <location>
        <begin position="1"/>
        <end position="94"/>
    </location>
</feature>
<dbReference type="RefSeq" id="YP_009949690.1">
    <property type="nucleotide sequence ID" value="NC_051583.1"/>
</dbReference>
<evidence type="ECO:0000256" key="1">
    <source>
        <dbReference type="SAM" id="MobiDB-lite"/>
    </source>
</evidence>
<dbReference type="EMBL" id="MH744423">
    <property type="protein sequence ID" value="AYD82022.1"/>
    <property type="molecule type" value="Genomic_DNA"/>
</dbReference>